<comment type="subcellular location">
    <subcellularLocation>
        <location evidence="1">Cell membrane</location>
        <topology evidence="1">Multi-pass membrane protein</topology>
    </subcellularLocation>
</comment>
<accession>A0ABW0UU69</accession>
<gene>
    <name evidence="8" type="ORF">ACFPZJ_25505</name>
</gene>
<dbReference type="Proteomes" id="UP001596154">
    <property type="component" value="Unassembled WGS sequence"/>
</dbReference>
<evidence type="ECO:0000256" key="6">
    <source>
        <dbReference type="ARBA" id="ARBA00023136"/>
    </source>
</evidence>
<evidence type="ECO:0000256" key="2">
    <source>
        <dbReference type="ARBA" id="ARBA00007543"/>
    </source>
</evidence>
<organism evidence="8 9">
    <name type="scientific">Streptomyces bullii</name>
    <dbReference type="NCBI Taxonomy" id="349910"/>
    <lineage>
        <taxon>Bacteria</taxon>
        <taxon>Bacillati</taxon>
        <taxon>Actinomycetota</taxon>
        <taxon>Actinomycetes</taxon>
        <taxon>Kitasatosporales</taxon>
        <taxon>Streptomycetaceae</taxon>
        <taxon>Streptomyces</taxon>
    </lineage>
</organism>
<keyword evidence="3" id="KW-1003">Cell membrane</keyword>
<evidence type="ECO:0000313" key="8">
    <source>
        <dbReference type="EMBL" id="MFC5637101.1"/>
    </source>
</evidence>
<feature type="transmembrane region" description="Helical" evidence="7">
    <location>
        <begin position="301"/>
        <end position="324"/>
    </location>
</feature>
<feature type="transmembrane region" description="Helical" evidence="7">
    <location>
        <begin position="117"/>
        <end position="141"/>
    </location>
</feature>
<dbReference type="RefSeq" id="WP_381025998.1">
    <property type="nucleotide sequence ID" value="NZ_JBHSNY010000009.1"/>
</dbReference>
<name>A0ABW0UU69_9ACTN</name>
<keyword evidence="5 7" id="KW-1133">Transmembrane helix</keyword>
<feature type="transmembrane region" description="Helical" evidence="7">
    <location>
        <begin position="161"/>
        <end position="182"/>
    </location>
</feature>
<dbReference type="Pfam" id="PF02322">
    <property type="entry name" value="Cyt_bd_oxida_II"/>
    <property type="match status" value="1"/>
</dbReference>
<reference evidence="9" key="1">
    <citation type="journal article" date="2019" name="Int. J. Syst. Evol. Microbiol.">
        <title>The Global Catalogue of Microorganisms (GCM) 10K type strain sequencing project: providing services to taxonomists for standard genome sequencing and annotation.</title>
        <authorList>
            <consortium name="The Broad Institute Genomics Platform"/>
            <consortium name="The Broad Institute Genome Sequencing Center for Infectious Disease"/>
            <person name="Wu L."/>
            <person name="Ma J."/>
        </authorList>
    </citation>
    <scope>NUCLEOTIDE SEQUENCE [LARGE SCALE GENOMIC DNA]</scope>
    <source>
        <strain evidence="9">CGMCC 4.7248</strain>
    </source>
</reference>
<evidence type="ECO:0000256" key="5">
    <source>
        <dbReference type="ARBA" id="ARBA00022989"/>
    </source>
</evidence>
<feature type="transmembrane region" description="Helical" evidence="7">
    <location>
        <begin position="86"/>
        <end position="105"/>
    </location>
</feature>
<evidence type="ECO:0000256" key="3">
    <source>
        <dbReference type="ARBA" id="ARBA00022475"/>
    </source>
</evidence>
<evidence type="ECO:0000313" key="9">
    <source>
        <dbReference type="Proteomes" id="UP001596154"/>
    </source>
</evidence>
<protein>
    <submittedName>
        <fullName evidence="8">Cytochrome d ubiquinol oxidase subunit II</fullName>
    </submittedName>
</protein>
<feature type="transmembrane region" description="Helical" evidence="7">
    <location>
        <begin position="6"/>
        <end position="34"/>
    </location>
</feature>
<feature type="transmembrane region" description="Helical" evidence="7">
    <location>
        <begin position="202"/>
        <end position="222"/>
    </location>
</feature>
<evidence type="ECO:0000256" key="7">
    <source>
        <dbReference type="SAM" id="Phobius"/>
    </source>
</evidence>
<comment type="similarity">
    <text evidence="2">Belongs to the cytochrome ubiquinol oxidase subunit 2 family.</text>
</comment>
<dbReference type="PANTHER" id="PTHR43141:SF4">
    <property type="entry name" value="CYTOCHROME BD2 SUBUNIT II"/>
    <property type="match status" value="1"/>
</dbReference>
<dbReference type="InterPro" id="IPR003317">
    <property type="entry name" value="Cyt-d_oxidase_su2"/>
</dbReference>
<dbReference type="PANTHER" id="PTHR43141">
    <property type="entry name" value="CYTOCHROME BD2 SUBUNIT II"/>
    <property type="match status" value="1"/>
</dbReference>
<keyword evidence="4 7" id="KW-0812">Transmembrane</keyword>
<dbReference type="EMBL" id="JBHSNY010000009">
    <property type="protein sequence ID" value="MFC5637101.1"/>
    <property type="molecule type" value="Genomic_DNA"/>
</dbReference>
<proteinExistence type="inferred from homology"/>
<sequence>MPLPEIMLVVLWTGLTAYVLFAGADFGGGVWDLLAGGAERGRAQRDLVEHSIGPVWEANHVWLIFVIVLTWTGVPSVFAAVASTLYIPLTAVALGIIARGSAFAFRKVSRRLGLRRMFGATFAFSSLVTPFFLGTVAGALASGRVPPGIAEGDLITSWLNPTSVVTGALAVGTAAYLAAVYLTRDAERTGDTELTEAFRRRALAAGVVVGILSAAGLLVLRADEPALFDALTSGSALPLVVLSVAAGVVSLALLAWRRSYLAVRLTAALAVAGLLWGWGVGQYPELLPGVTLDEAAATDSVLAASLGALAVGAVLLLPSLWWLYATFQRERVRDGEPTGPGT</sequence>
<comment type="caution">
    <text evidence="8">The sequence shown here is derived from an EMBL/GenBank/DDBJ whole genome shotgun (WGS) entry which is preliminary data.</text>
</comment>
<feature type="transmembrane region" description="Helical" evidence="7">
    <location>
        <begin position="261"/>
        <end position="281"/>
    </location>
</feature>
<feature type="transmembrane region" description="Helical" evidence="7">
    <location>
        <begin position="234"/>
        <end position="254"/>
    </location>
</feature>
<evidence type="ECO:0000256" key="1">
    <source>
        <dbReference type="ARBA" id="ARBA00004651"/>
    </source>
</evidence>
<evidence type="ECO:0000256" key="4">
    <source>
        <dbReference type="ARBA" id="ARBA00022692"/>
    </source>
</evidence>
<keyword evidence="9" id="KW-1185">Reference proteome</keyword>
<keyword evidence="6 7" id="KW-0472">Membrane</keyword>